<keyword evidence="2" id="KW-1185">Reference proteome</keyword>
<protein>
    <submittedName>
        <fullName evidence="1">Uncharacterized protein</fullName>
    </submittedName>
</protein>
<organism evidence="1 2">
    <name type="scientific">Aquincola agrisoli</name>
    <dbReference type="NCBI Taxonomy" id="3119538"/>
    <lineage>
        <taxon>Bacteria</taxon>
        <taxon>Pseudomonadati</taxon>
        <taxon>Pseudomonadota</taxon>
        <taxon>Betaproteobacteria</taxon>
        <taxon>Burkholderiales</taxon>
        <taxon>Sphaerotilaceae</taxon>
        <taxon>Aquincola</taxon>
    </lineage>
</organism>
<dbReference type="AlphaFoldDB" id="A0AAW9QGL6"/>
<sequence>MSDNDFFAPPLFKPAEALVQLKRQLRDLKLSEQGSRYTEAGLAVVELGGGDTAIEVRLVKRPARTPEWTVHRLASSADVRRFVDHLKIQLARWRQDE</sequence>
<dbReference type="RefSeq" id="WP_332291860.1">
    <property type="nucleotide sequence ID" value="NZ_JAZIBG010000044.1"/>
</dbReference>
<comment type="caution">
    <text evidence="1">The sequence shown here is derived from an EMBL/GenBank/DDBJ whole genome shotgun (WGS) entry which is preliminary data.</text>
</comment>
<evidence type="ECO:0000313" key="2">
    <source>
        <dbReference type="Proteomes" id="UP001336250"/>
    </source>
</evidence>
<name>A0AAW9QGL6_9BURK</name>
<proteinExistence type="predicted"/>
<dbReference type="Proteomes" id="UP001336250">
    <property type="component" value="Unassembled WGS sequence"/>
</dbReference>
<dbReference type="EMBL" id="JAZIBG010000044">
    <property type="protein sequence ID" value="MEF7616380.1"/>
    <property type="molecule type" value="Genomic_DNA"/>
</dbReference>
<gene>
    <name evidence="1" type="ORF">V4F39_20865</name>
</gene>
<accession>A0AAW9QGL6</accession>
<reference evidence="1 2" key="1">
    <citation type="submission" date="2024-02" db="EMBL/GenBank/DDBJ databases">
        <title>Genome sequence of Aquincola sp. MAHUQ-54.</title>
        <authorList>
            <person name="Huq M.A."/>
        </authorList>
    </citation>
    <scope>NUCLEOTIDE SEQUENCE [LARGE SCALE GENOMIC DNA]</scope>
    <source>
        <strain evidence="1 2">MAHUQ-54</strain>
    </source>
</reference>
<evidence type="ECO:0000313" key="1">
    <source>
        <dbReference type="EMBL" id="MEF7616380.1"/>
    </source>
</evidence>